<feature type="compositionally biased region" description="Acidic residues" evidence="1">
    <location>
        <begin position="34"/>
        <end position="54"/>
    </location>
</feature>
<reference evidence="2 3" key="1">
    <citation type="submission" date="2017-09" db="EMBL/GenBank/DDBJ databases">
        <title>Genome sequences of Natrinema ejinorence JCM 13890T.</title>
        <authorList>
            <person name="Roh S.W."/>
            <person name="Kim Y.B."/>
            <person name="Kim J.Y."/>
        </authorList>
    </citation>
    <scope>NUCLEOTIDE SEQUENCE [LARGE SCALE GENOMIC DNA]</scope>
    <source>
        <strain evidence="2 3">JCM 13890</strain>
    </source>
</reference>
<dbReference type="PROSITE" id="PS51257">
    <property type="entry name" value="PROKAR_LIPOPROTEIN"/>
    <property type="match status" value="1"/>
</dbReference>
<dbReference type="InterPro" id="IPR006311">
    <property type="entry name" value="TAT_signal"/>
</dbReference>
<gene>
    <name evidence="2" type="ORF">CP557_09850</name>
</gene>
<dbReference type="RefSeq" id="WP_097379737.1">
    <property type="nucleotide sequence ID" value="NZ_NXNI01000001.1"/>
</dbReference>
<proteinExistence type="predicted"/>
<dbReference type="EMBL" id="NXNI01000001">
    <property type="protein sequence ID" value="PCR90791.1"/>
    <property type="molecule type" value="Genomic_DNA"/>
</dbReference>
<evidence type="ECO:0000256" key="1">
    <source>
        <dbReference type="SAM" id="MobiDB-lite"/>
    </source>
</evidence>
<sequence length="389" mass="40959">MEHISRRRLLATAGTGTGLTALGAGCLDQSAETGPDEATDTDEPDGADEPDETSASDRPPLERWVPASGSAELGFQYRDLATVRAYEEHLQSDVVAAIPSLPRGERGEIVEQLVDGESAVDSVLRFGSADAVGNVVVSGSFDSDSVDVDLESAAGEFGVFERDGTSVAVSEETVVVSDADGADIDAILAAGVEGTDRRVDADVTFATTADQVAQATFVQGEHDRRDETDASWVGVANAWSIGSETTTHSIVAVYDDADTVSEFETQIPATFDDEAIEIDGTVGVATRTVPTDDYEYRNRFADRGTQPAPPQAGVTIESDASSRTVTVTYVSRSGADRLEIRDESGNSDEMTEVGETTTFEYEAGASGELTVVGVRGETKAVVAAHSYSF</sequence>
<dbReference type="OrthoDB" id="186682at2157"/>
<name>A0A2A5QVB5_9EURY</name>
<dbReference type="AlphaFoldDB" id="A0A2A5QVB5"/>
<accession>A0A2A5QVB5</accession>
<comment type="caution">
    <text evidence="2">The sequence shown here is derived from an EMBL/GenBank/DDBJ whole genome shotgun (WGS) entry which is preliminary data.</text>
</comment>
<evidence type="ECO:0000313" key="2">
    <source>
        <dbReference type="EMBL" id="PCR90791.1"/>
    </source>
</evidence>
<dbReference type="PROSITE" id="PS51318">
    <property type="entry name" value="TAT"/>
    <property type="match status" value="1"/>
</dbReference>
<evidence type="ECO:0000313" key="3">
    <source>
        <dbReference type="Proteomes" id="UP000219689"/>
    </source>
</evidence>
<protein>
    <submittedName>
        <fullName evidence="2">Uncharacterized protein</fullName>
    </submittedName>
</protein>
<feature type="region of interest" description="Disordered" evidence="1">
    <location>
        <begin position="17"/>
        <end position="67"/>
    </location>
</feature>
<keyword evidence="3" id="KW-1185">Reference proteome</keyword>
<organism evidence="2 3">
    <name type="scientific">Natrinema ejinorense</name>
    <dbReference type="NCBI Taxonomy" id="373386"/>
    <lineage>
        <taxon>Archaea</taxon>
        <taxon>Methanobacteriati</taxon>
        <taxon>Methanobacteriota</taxon>
        <taxon>Stenosarchaea group</taxon>
        <taxon>Halobacteria</taxon>
        <taxon>Halobacteriales</taxon>
        <taxon>Natrialbaceae</taxon>
        <taxon>Natrinema</taxon>
    </lineage>
</organism>
<dbReference type="Proteomes" id="UP000219689">
    <property type="component" value="Unassembled WGS sequence"/>
</dbReference>